<organism evidence="3 4">
    <name type="scientific">Leifsonia xyli subsp. cynodontis DSM 46306</name>
    <dbReference type="NCBI Taxonomy" id="1389489"/>
    <lineage>
        <taxon>Bacteria</taxon>
        <taxon>Bacillati</taxon>
        <taxon>Actinomycetota</taxon>
        <taxon>Actinomycetes</taxon>
        <taxon>Micrococcales</taxon>
        <taxon>Microbacteriaceae</taxon>
        <taxon>Leifsonia</taxon>
    </lineage>
</organism>
<dbReference type="Proteomes" id="UP000016743">
    <property type="component" value="Chromosome"/>
</dbReference>
<keyword evidence="2" id="KW-0812">Transmembrane</keyword>
<protein>
    <submittedName>
        <fullName evidence="3">Uncharacterized protein</fullName>
    </submittedName>
</protein>
<feature type="compositionally biased region" description="Gly residues" evidence="1">
    <location>
        <begin position="89"/>
        <end position="98"/>
    </location>
</feature>
<accession>U3PCJ1</accession>
<evidence type="ECO:0000256" key="1">
    <source>
        <dbReference type="SAM" id="MobiDB-lite"/>
    </source>
</evidence>
<feature type="transmembrane region" description="Helical" evidence="2">
    <location>
        <begin position="16"/>
        <end position="34"/>
    </location>
</feature>
<feature type="region of interest" description="Disordered" evidence="1">
    <location>
        <begin position="56"/>
        <end position="106"/>
    </location>
</feature>
<evidence type="ECO:0000313" key="4">
    <source>
        <dbReference type="Proteomes" id="UP000016743"/>
    </source>
</evidence>
<keyword evidence="2" id="KW-0472">Membrane</keyword>
<feature type="compositionally biased region" description="Basic and acidic residues" evidence="1">
    <location>
        <begin position="60"/>
        <end position="88"/>
    </location>
</feature>
<dbReference type="STRING" id="1389489.O159_25350"/>
<evidence type="ECO:0000256" key="2">
    <source>
        <dbReference type="SAM" id="Phobius"/>
    </source>
</evidence>
<dbReference type="HOGENOM" id="CLU_2219857_0_0_11"/>
<dbReference type="AlphaFoldDB" id="U3PCJ1"/>
<sequence>MIAACLERVPDLETPGWLLLLFVVLAWGGYGLLLGERRRARAGRVRAVLVGVLAQSRQHGGADDRELDQDAEHGDQTGRGQDEGEGKGKPGGVDGGHGPRVSGGVW</sequence>
<name>U3PCJ1_LEIXC</name>
<proteinExistence type="predicted"/>
<keyword evidence="4" id="KW-1185">Reference proteome</keyword>
<dbReference type="KEGG" id="lxy:O159_25350"/>
<gene>
    <name evidence="3" type="ORF">O159_25350</name>
</gene>
<keyword evidence="2" id="KW-1133">Transmembrane helix</keyword>
<evidence type="ECO:0000313" key="3">
    <source>
        <dbReference type="EMBL" id="AGW42467.1"/>
    </source>
</evidence>
<reference evidence="3 4" key="1">
    <citation type="journal article" date="2013" name="Genome Announc.">
        <title>Complete Genome Sequence of Leifsonia xyli subsp. cynodontis Strain DSM46306, a Gram-Positive Bacterial Pathogen of Grasses.</title>
        <authorList>
            <person name="Monteiro-Vitorello C.B."/>
            <person name="Zerillo M.M."/>
            <person name="Van Sluys M.A."/>
            <person name="Camargo L.E."/>
            <person name="Kitajima J.P."/>
        </authorList>
    </citation>
    <scope>NUCLEOTIDE SEQUENCE [LARGE SCALE GENOMIC DNA]</scope>
    <source>
        <strain evidence="3 4">DSM 46306</strain>
    </source>
</reference>
<dbReference type="EMBL" id="CP006734">
    <property type="protein sequence ID" value="AGW42467.1"/>
    <property type="molecule type" value="Genomic_DNA"/>
</dbReference>